<organism evidence="3 4">
    <name type="scientific">Rasiella rasia</name>
    <dbReference type="NCBI Taxonomy" id="2744027"/>
    <lineage>
        <taxon>Bacteria</taxon>
        <taxon>Pseudomonadati</taxon>
        <taxon>Bacteroidota</taxon>
        <taxon>Flavobacteriia</taxon>
        <taxon>Flavobacteriales</taxon>
        <taxon>Flavobacteriaceae</taxon>
        <taxon>Rasiella</taxon>
    </lineage>
</organism>
<dbReference type="EMBL" id="CP049057">
    <property type="protein sequence ID" value="QIE58572.1"/>
    <property type="molecule type" value="Genomic_DNA"/>
</dbReference>
<dbReference type="InterPro" id="IPR029058">
    <property type="entry name" value="AB_hydrolase_fold"/>
</dbReference>
<dbReference type="AlphaFoldDB" id="A0A6G6GJ45"/>
<dbReference type="Proteomes" id="UP000505306">
    <property type="component" value="Chromosome"/>
</dbReference>
<dbReference type="Pfam" id="PF12146">
    <property type="entry name" value="Hydrolase_4"/>
    <property type="match status" value="1"/>
</dbReference>
<keyword evidence="4" id="KW-1185">Reference proteome</keyword>
<keyword evidence="1" id="KW-0472">Membrane</keyword>
<dbReference type="Gene3D" id="3.40.50.1820">
    <property type="entry name" value="alpha/beta hydrolase"/>
    <property type="match status" value="1"/>
</dbReference>
<dbReference type="PANTHER" id="PTHR12277:SF81">
    <property type="entry name" value="PROTEIN ABHD13"/>
    <property type="match status" value="1"/>
</dbReference>
<dbReference type="GO" id="GO:0016787">
    <property type="term" value="F:hydrolase activity"/>
    <property type="evidence" value="ECO:0007669"/>
    <property type="project" value="UniProtKB-KW"/>
</dbReference>
<keyword evidence="1" id="KW-0812">Transmembrane</keyword>
<accession>A0A6G6GJ45</accession>
<evidence type="ECO:0000313" key="3">
    <source>
        <dbReference type="EMBL" id="QIE58572.1"/>
    </source>
</evidence>
<evidence type="ECO:0000256" key="1">
    <source>
        <dbReference type="SAM" id="Phobius"/>
    </source>
</evidence>
<dbReference type="PANTHER" id="PTHR12277">
    <property type="entry name" value="ALPHA/BETA HYDROLASE DOMAIN-CONTAINING PROTEIN"/>
    <property type="match status" value="1"/>
</dbReference>
<dbReference type="KEGG" id="mgel:G5B37_03055"/>
<dbReference type="RefSeq" id="WP_164678595.1">
    <property type="nucleotide sequence ID" value="NZ_CP049057.1"/>
</dbReference>
<proteinExistence type="predicted"/>
<dbReference type="SUPFAM" id="SSF53474">
    <property type="entry name" value="alpha/beta-Hydrolases"/>
    <property type="match status" value="1"/>
</dbReference>
<keyword evidence="3" id="KW-0378">Hydrolase</keyword>
<keyword evidence="1" id="KW-1133">Transmembrane helix</keyword>
<name>A0A6G6GJ45_9FLAO</name>
<sequence length="266" mass="30139">MKRLIKFIGGVLVTAFIAVLAVYFFQERLIFLSETLPPDYEYTFDASFEEISIATEDGSQLNALHFTVEKPAGIVLYFHGNAGNLSKWGSIASQFTSLNYDVLMMDYRGYGKSTGARNEKQLYNDANLFYNKAKELFPESRIIVFGRSLGTTFATYVASQNKPRKLILESPFYSLESLAEDRYPFLPVKQLLKFRFNTASFIDGVSCGITIIHGTEDGVVPIDSANLLFKSIPEHQGIMVRIKNGKHNNLGKFQEYWLAIRKELAY</sequence>
<reference evidence="3 4" key="1">
    <citation type="submission" date="2020-02" db="EMBL/GenBank/DDBJ databases">
        <title>Complete genome sequence of Flavobacteriaceae bacterium.</title>
        <authorList>
            <person name="Kim S.-J."/>
            <person name="Kim Y.-S."/>
            <person name="Kim K.-H."/>
        </authorList>
    </citation>
    <scope>NUCLEOTIDE SEQUENCE [LARGE SCALE GENOMIC DNA]</scope>
    <source>
        <strain evidence="3 4">RR4-40</strain>
    </source>
</reference>
<evidence type="ECO:0000259" key="2">
    <source>
        <dbReference type="Pfam" id="PF12146"/>
    </source>
</evidence>
<feature type="transmembrane region" description="Helical" evidence="1">
    <location>
        <begin position="7"/>
        <end position="25"/>
    </location>
</feature>
<dbReference type="InterPro" id="IPR022742">
    <property type="entry name" value="Hydrolase_4"/>
</dbReference>
<evidence type="ECO:0000313" key="4">
    <source>
        <dbReference type="Proteomes" id="UP000505306"/>
    </source>
</evidence>
<feature type="domain" description="Serine aminopeptidase S33" evidence="2">
    <location>
        <begin position="70"/>
        <end position="178"/>
    </location>
</feature>
<protein>
    <submittedName>
        <fullName evidence="3">Alpha/beta hydrolase</fullName>
    </submittedName>
</protein>
<gene>
    <name evidence="3" type="ORF">G5B37_03055</name>
</gene>